<keyword evidence="5" id="KW-0227">DNA damage</keyword>
<dbReference type="InterPro" id="IPR011257">
    <property type="entry name" value="DNA_glycosylase"/>
</dbReference>
<dbReference type="Pfam" id="PF10576">
    <property type="entry name" value="EndIII_4Fe-2S"/>
    <property type="match status" value="1"/>
</dbReference>
<feature type="domain" description="HhH-GPD" evidence="11">
    <location>
        <begin position="51"/>
        <end position="201"/>
    </location>
</feature>
<accession>A0ABP7L5I8</accession>
<keyword evidence="13" id="KW-1185">Reference proteome</keyword>
<dbReference type="Pfam" id="PF00730">
    <property type="entry name" value="HhH-GPD"/>
    <property type="match status" value="1"/>
</dbReference>
<keyword evidence="8" id="KW-0411">Iron-sulfur</keyword>
<keyword evidence="6" id="KW-0378">Hydrolase</keyword>
<dbReference type="Gene3D" id="1.10.340.30">
    <property type="entry name" value="Hypothetical protein, domain 2"/>
    <property type="match status" value="1"/>
</dbReference>
<evidence type="ECO:0000313" key="13">
    <source>
        <dbReference type="Proteomes" id="UP001500827"/>
    </source>
</evidence>
<comment type="caution">
    <text evidence="12">The sequence shown here is derived from an EMBL/GenBank/DDBJ whole genome shotgun (WGS) entry which is preliminary data.</text>
</comment>
<evidence type="ECO:0000259" key="11">
    <source>
        <dbReference type="SMART" id="SM00478"/>
    </source>
</evidence>
<reference evidence="13" key="1">
    <citation type="journal article" date="2019" name="Int. J. Syst. Evol. Microbiol.">
        <title>The Global Catalogue of Microorganisms (GCM) 10K type strain sequencing project: providing services to taxonomists for standard genome sequencing and annotation.</title>
        <authorList>
            <consortium name="The Broad Institute Genomics Platform"/>
            <consortium name="The Broad Institute Genome Sequencing Center for Infectious Disease"/>
            <person name="Wu L."/>
            <person name="Ma J."/>
        </authorList>
    </citation>
    <scope>NUCLEOTIDE SEQUENCE [LARGE SCALE GENOMIC DNA]</scope>
    <source>
        <strain evidence="13">JCM 17543</strain>
    </source>
</reference>
<dbReference type="SMART" id="SM00478">
    <property type="entry name" value="ENDO3c"/>
    <property type="match status" value="1"/>
</dbReference>
<name>A0ABP7L5I8_9SPHN</name>
<evidence type="ECO:0000256" key="3">
    <source>
        <dbReference type="ARBA" id="ARBA00008343"/>
    </source>
</evidence>
<keyword evidence="10" id="KW-0326">Glycosidase</keyword>
<evidence type="ECO:0000256" key="8">
    <source>
        <dbReference type="ARBA" id="ARBA00023014"/>
    </source>
</evidence>
<gene>
    <name evidence="12" type="ORF">GCM10022276_13050</name>
</gene>
<evidence type="ECO:0000256" key="5">
    <source>
        <dbReference type="ARBA" id="ARBA00022763"/>
    </source>
</evidence>
<dbReference type="SMART" id="SM00525">
    <property type="entry name" value="FES"/>
    <property type="match status" value="1"/>
</dbReference>
<keyword evidence="7" id="KW-0408">Iron</keyword>
<comment type="function">
    <text evidence="2">Adenine glycosylase active on G-A mispairs. MutY also corrects error-prone DNA synthesis past GO lesions which are due to the oxidatively damaged form of guanine: 7,8-dihydro-8-oxoguanine (8-oxo-dGTP).</text>
</comment>
<dbReference type="RefSeq" id="WP_344698866.1">
    <property type="nucleotide sequence ID" value="NZ_BAABBM010000001.1"/>
</dbReference>
<organism evidence="12 13">
    <name type="scientific">Sphingomonas limnosediminicola</name>
    <dbReference type="NCBI Taxonomy" id="940133"/>
    <lineage>
        <taxon>Bacteria</taxon>
        <taxon>Pseudomonadati</taxon>
        <taxon>Pseudomonadota</taxon>
        <taxon>Alphaproteobacteria</taxon>
        <taxon>Sphingomonadales</taxon>
        <taxon>Sphingomonadaceae</taxon>
        <taxon>Sphingomonas</taxon>
    </lineage>
</organism>
<proteinExistence type="inferred from homology"/>
<evidence type="ECO:0000313" key="12">
    <source>
        <dbReference type="EMBL" id="GAA3895368.1"/>
    </source>
</evidence>
<dbReference type="InterPro" id="IPR023170">
    <property type="entry name" value="HhH_base_excis_C"/>
</dbReference>
<keyword evidence="9" id="KW-0234">DNA repair</keyword>
<evidence type="ECO:0000256" key="1">
    <source>
        <dbReference type="ARBA" id="ARBA00001966"/>
    </source>
</evidence>
<dbReference type="InterPro" id="IPR003265">
    <property type="entry name" value="HhH-GPD_domain"/>
</dbReference>
<comment type="cofactor">
    <cofactor evidence="1">
        <name>[4Fe-4S] cluster</name>
        <dbReference type="ChEBI" id="CHEBI:49883"/>
    </cofactor>
</comment>
<sequence length="242" mass="26598">MPSPDALTRSDKAKLTRLSRDLVAWAANNGRLFPWRSNAATTYQKITVEVLLQRTTATAVAGIYDDFFSRFPDWDALAGASPVELEEFLRPLGLWRRRAAALIGLARYAAGTGGAFPSDANDHIAIPAVGQYVSNAILLFHHGRAAPLLDVNMARVIERAVRPRRLADIRHDPWLQAAAKWFARGATSVEVNWAVLDFAALVCKARRPVCEACPVNAYCAFFQRAKSSGVPLATLVATIERR</sequence>
<evidence type="ECO:0000256" key="10">
    <source>
        <dbReference type="ARBA" id="ARBA00023295"/>
    </source>
</evidence>
<dbReference type="Proteomes" id="UP001500827">
    <property type="component" value="Unassembled WGS sequence"/>
</dbReference>
<evidence type="ECO:0000256" key="2">
    <source>
        <dbReference type="ARBA" id="ARBA00002933"/>
    </source>
</evidence>
<dbReference type="InterPro" id="IPR003651">
    <property type="entry name" value="Endonuclease3_FeS-loop_motif"/>
</dbReference>
<keyword evidence="4" id="KW-0479">Metal-binding</keyword>
<comment type="similarity">
    <text evidence="3">Belongs to the Nth/MutY family.</text>
</comment>
<dbReference type="CDD" id="cd00056">
    <property type="entry name" value="ENDO3c"/>
    <property type="match status" value="1"/>
</dbReference>
<protein>
    <recommendedName>
        <fullName evidence="11">HhH-GPD domain-containing protein</fullName>
    </recommendedName>
</protein>
<dbReference type="SUPFAM" id="SSF48150">
    <property type="entry name" value="DNA-glycosylase"/>
    <property type="match status" value="1"/>
</dbReference>
<dbReference type="InterPro" id="IPR044298">
    <property type="entry name" value="MIG/MutY"/>
</dbReference>
<dbReference type="PANTHER" id="PTHR42944">
    <property type="entry name" value="ADENINE DNA GLYCOSYLASE"/>
    <property type="match status" value="1"/>
</dbReference>
<dbReference type="EMBL" id="BAABBM010000001">
    <property type="protein sequence ID" value="GAA3895368.1"/>
    <property type="molecule type" value="Genomic_DNA"/>
</dbReference>
<dbReference type="Gene3D" id="1.10.1670.10">
    <property type="entry name" value="Helix-hairpin-Helix base-excision DNA repair enzymes (C-terminal)"/>
    <property type="match status" value="1"/>
</dbReference>
<evidence type="ECO:0000256" key="6">
    <source>
        <dbReference type="ARBA" id="ARBA00022801"/>
    </source>
</evidence>
<evidence type="ECO:0000256" key="9">
    <source>
        <dbReference type="ARBA" id="ARBA00023204"/>
    </source>
</evidence>
<evidence type="ECO:0000256" key="4">
    <source>
        <dbReference type="ARBA" id="ARBA00022723"/>
    </source>
</evidence>
<dbReference type="PANTHER" id="PTHR42944:SF1">
    <property type="entry name" value="ADENINE DNA GLYCOSYLASE"/>
    <property type="match status" value="1"/>
</dbReference>
<evidence type="ECO:0000256" key="7">
    <source>
        <dbReference type="ARBA" id="ARBA00023004"/>
    </source>
</evidence>